<organism evidence="4 5">
    <name type="scientific">Robertmurraya beringensis</name>
    <dbReference type="NCBI Taxonomy" id="641660"/>
    <lineage>
        <taxon>Bacteria</taxon>
        <taxon>Bacillati</taxon>
        <taxon>Bacillota</taxon>
        <taxon>Bacilli</taxon>
        <taxon>Bacillales</taxon>
        <taxon>Bacillaceae</taxon>
        <taxon>Robertmurraya</taxon>
    </lineage>
</organism>
<evidence type="ECO:0000256" key="1">
    <source>
        <dbReference type="SAM" id="Phobius"/>
    </source>
</evidence>
<dbReference type="InterPro" id="IPR054331">
    <property type="entry name" value="LiaF_TM"/>
</dbReference>
<dbReference type="EMBL" id="JBHLUU010000022">
    <property type="protein sequence ID" value="MFC0475071.1"/>
    <property type="molecule type" value="Genomic_DNA"/>
</dbReference>
<feature type="transmembrane region" description="Helical" evidence="1">
    <location>
        <begin position="51"/>
        <end position="70"/>
    </location>
</feature>
<evidence type="ECO:0000313" key="4">
    <source>
        <dbReference type="EMBL" id="MFC0475071.1"/>
    </source>
</evidence>
<comment type="caution">
    <text evidence="4">The sequence shown here is derived from an EMBL/GenBank/DDBJ whole genome shotgun (WGS) entry which is preliminary data.</text>
</comment>
<evidence type="ECO:0000259" key="2">
    <source>
        <dbReference type="Pfam" id="PF09922"/>
    </source>
</evidence>
<keyword evidence="1" id="KW-0472">Membrane</keyword>
<keyword evidence="1" id="KW-0812">Transmembrane</keyword>
<dbReference type="Pfam" id="PF22570">
    <property type="entry name" value="LiaF-TM"/>
    <property type="match status" value="1"/>
</dbReference>
<keyword evidence="1" id="KW-1133">Transmembrane helix</keyword>
<sequence length="210" mass="24500">MLLLVGGVLLLVNIGVISLEITELFVVSYPFLIFAIATILCVKALGERRNLFFSLFLFLFSSILIFDRFGKLDFGFWEFWKLWPYIIIYFAISLLTRRNKIKFHFHEDMPKDAFKTNDEKGKKKRKRARGFSIGDVSFKQANWSVEPMELYNTIGDYFIDFSQAYIPEKETPIIVQGWIGDVKMIIPEDVPVFVQSYIIYPLILIVKLLS</sequence>
<dbReference type="Proteomes" id="UP001589738">
    <property type="component" value="Unassembled WGS sequence"/>
</dbReference>
<dbReference type="Pfam" id="PF09922">
    <property type="entry name" value="LiaF-like_C"/>
    <property type="match status" value="1"/>
</dbReference>
<evidence type="ECO:0000259" key="3">
    <source>
        <dbReference type="Pfam" id="PF22570"/>
    </source>
</evidence>
<feature type="transmembrane region" description="Helical" evidence="1">
    <location>
        <begin position="29"/>
        <end position="46"/>
    </location>
</feature>
<dbReference type="InterPro" id="IPR024425">
    <property type="entry name" value="LiaF-like_C"/>
</dbReference>
<dbReference type="RefSeq" id="WP_377057858.1">
    <property type="nucleotide sequence ID" value="NZ_JBHLUU010000022.1"/>
</dbReference>
<name>A0ABV6KP34_9BACI</name>
<gene>
    <name evidence="4" type="ORF">ACFFHF_07345</name>
</gene>
<protein>
    <submittedName>
        <fullName evidence="4">LiaF domain-containing protein</fullName>
    </submittedName>
</protein>
<proteinExistence type="predicted"/>
<feature type="domain" description="Cell wall-active antibiotics response LiaF-like C-terminal" evidence="2">
    <location>
        <begin position="133"/>
        <end position="200"/>
    </location>
</feature>
<reference evidence="4 5" key="1">
    <citation type="submission" date="2024-09" db="EMBL/GenBank/DDBJ databases">
        <authorList>
            <person name="Sun Q."/>
            <person name="Mori K."/>
        </authorList>
    </citation>
    <scope>NUCLEOTIDE SEQUENCE [LARGE SCALE GENOMIC DNA]</scope>
    <source>
        <strain evidence="4 5">CGMCC 1.9126</strain>
    </source>
</reference>
<keyword evidence="5" id="KW-1185">Reference proteome</keyword>
<accession>A0ABV6KP34</accession>
<feature type="transmembrane region" description="Helical" evidence="1">
    <location>
        <begin position="82"/>
        <end position="99"/>
    </location>
</feature>
<feature type="domain" description="LiaF transmembrane" evidence="3">
    <location>
        <begin position="1"/>
        <end position="100"/>
    </location>
</feature>
<evidence type="ECO:0000313" key="5">
    <source>
        <dbReference type="Proteomes" id="UP001589738"/>
    </source>
</evidence>